<reference evidence="2 4" key="2">
    <citation type="submission" date="2017-03" db="EMBL/GenBank/DDBJ databases">
        <title>Complete sequence of Clostridium formicaceticum DSM 92.</title>
        <authorList>
            <person name="Poehlein A."/>
            <person name="Karl M."/>
            <person name="Bengelsdorf F.R."/>
            <person name="Duerre P."/>
            <person name="Daniel R."/>
        </authorList>
    </citation>
    <scope>NUCLEOTIDE SEQUENCE [LARGE SCALE GENOMIC DNA]</scope>
    <source>
        <strain evidence="2 4">DSM 92</strain>
    </source>
</reference>
<protein>
    <submittedName>
        <fullName evidence="2">Uncharacterized protein</fullName>
    </submittedName>
</protein>
<sequence>MKNHSSKSKNSDMYTSRWVMYNNTIKTYEKNSDEDKSSFQKNFDNEAYIEEVCSAQETEEKSNAPYKQASDFKDSIAENQELLSEEDNYFKDRVHQESESISEEKAEALEIFETFPIEKEINKEEASISKEEILENHIDNEIEKAVTTDGANHITQWDNPLDIIQKLYSIYKKSKKK</sequence>
<name>A0AAC9RN44_9CLOT</name>
<proteinExistence type="predicted"/>
<dbReference type="EMBL" id="CP020559">
    <property type="protein sequence ID" value="ARE88013.1"/>
    <property type="molecule type" value="Genomic_DNA"/>
</dbReference>
<keyword evidence="3" id="KW-1185">Reference proteome</keyword>
<dbReference type="RefSeq" id="WP_070970967.1">
    <property type="nucleotide sequence ID" value="NZ_CP017603.1"/>
</dbReference>
<dbReference type="EMBL" id="CP017603">
    <property type="protein sequence ID" value="AOY77456.1"/>
    <property type="molecule type" value="Genomic_DNA"/>
</dbReference>
<accession>A0AAC9RN44</accession>
<evidence type="ECO:0000313" key="2">
    <source>
        <dbReference type="EMBL" id="ARE88013.1"/>
    </source>
</evidence>
<dbReference type="AlphaFoldDB" id="A0AAC9RN44"/>
<evidence type="ECO:0000313" key="1">
    <source>
        <dbReference type="EMBL" id="AOY77456.1"/>
    </source>
</evidence>
<evidence type="ECO:0000313" key="4">
    <source>
        <dbReference type="Proteomes" id="UP000192478"/>
    </source>
</evidence>
<gene>
    <name evidence="1" type="ORF">BJL90_17305</name>
    <name evidence="2" type="ORF">CLFO_24140</name>
</gene>
<dbReference type="KEGG" id="cfm:BJL90_17305"/>
<evidence type="ECO:0000313" key="3">
    <source>
        <dbReference type="Proteomes" id="UP000177894"/>
    </source>
</evidence>
<dbReference type="Proteomes" id="UP000192478">
    <property type="component" value="Chromosome"/>
</dbReference>
<reference evidence="1 3" key="1">
    <citation type="submission" date="2016-10" db="EMBL/GenBank/DDBJ databases">
        <title>Complete Genome Sequence of Acetogen Clostridium formicoaceticum ATCC 27076.</title>
        <authorList>
            <person name="Bao T."/>
            <person name="Cheng C."/>
            <person name="Zhao J."/>
            <person name="Yang S.-T."/>
            <person name="Wang J."/>
            <person name="Wang M."/>
        </authorList>
    </citation>
    <scope>NUCLEOTIDE SEQUENCE [LARGE SCALE GENOMIC DNA]</scope>
    <source>
        <strain evidence="1 3">ATCC 27076</strain>
    </source>
</reference>
<dbReference type="Proteomes" id="UP000177894">
    <property type="component" value="Chromosome"/>
</dbReference>
<organism evidence="2 4">
    <name type="scientific">Clostridium formicaceticum</name>
    <dbReference type="NCBI Taxonomy" id="1497"/>
    <lineage>
        <taxon>Bacteria</taxon>
        <taxon>Bacillati</taxon>
        <taxon>Bacillota</taxon>
        <taxon>Clostridia</taxon>
        <taxon>Eubacteriales</taxon>
        <taxon>Clostridiaceae</taxon>
        <taxon>Clostridium</taxon>
    </lineage>
</organism>